<dbReference type="RefSeq" id="WP_128795336.1">
    <property type="nucleotide sequence ID" value="NZ_CP034669.1"/>
</dbReference>
<organism evidence="2 3">
    <name type="scientific">Corallococcus coralloides</name>
    <name type="common">Myxococcus coralloides</name>
    <dbReference type="NCBI Taxonomy" id="184914"/>
    <lineage>
        <taxon>Bacteria</taxon>
        <taxon>Pseudomonadati</taxon>
        <taxon>Myxococcota</taxon>
        <taxon>Myxococcia</taxon>
        <taxon>Myxococcales</taxon>
        <taxon>Cystobacterineae</taxon>
        <taxon>Myxococcaceae</taxon>
        <taxon>Corallococcus</taxon>
    </lineage>
</organism>
<proteinExistence type="predicted"/>
<protein>
    <recommendedName>
        <fullName evidence="1">Immunity MXAN-0049 protein domain-containing protein</fullName>
    </recommendedName>
</protein>
<gene>
    <name evidence="2" type="ORF">EJ065_1547</name>
</gene>
<sequence length="190" mass="21386">MVKRYFDLSEDVEAPGRWYLGDPVDENGVELEDPWMFRAGMPVQVKTPLRLPIDEPGRPLDFSAAGVGRAPILHVKLATLFAELVPNDVQLLPVDIPGQPEQFSMLVATRLIRCIDERASEEARRWEPGDGRPEKVGKYRSVHGMRIDRSQVGDAKVFRTWGWSIALIVSEELKTALERTGATGMRFTEV</sequence>
<dbReference type="EMBL" id="CP034669">
    <property type="protein sequence ID" value="QAT83147.1"/>
    <property type="molecule type" value="Genomic_DNA"/>
</dbReference>
<name>A0A410RMH0_CORCK</name>
<reference evidence="2 3" key="1">
    <citation type="submission" date="2018-12" db="EMBL/GenBank/DDBJ databases">
        <title>Complete Genome Sequence of the Corallopyronin A producing Myxobacterium Corallococcus coralloides B035.</title>
        <authorList>
            <person name="Bouhired S.M."/>
            <person name="Rupp O."/>
            <person name="Blom J."/>
            <person name="Schaeberle T.F."/>
            <person name="Kehraus S."/>
            <person name="Schiefer A."/>
            <person name="Pfarr K."/>
            <person name="Goesmann A."/>
            <person name="Hoerauf A."/>
            <person name="Koenig G.M."/>
        </authorList>
    </citation>
    <scope>NUCLEOTIDE SEQUENCE [LARGE SCALE GENOMIC DNA]</scope>
    <source>
        <strain evidence="2 3">B035</strain>
    </source>
</reference>
<dbReference type="Proteomes" id="UP000288758">
    <property type="component" value="Chromosome"/>
</dbReference>
<feature type="domain" description="Immunity MXAN-0049 protein" evidence="1">
    <location>
        <begin position="105"/>
        <end position="190"/>
    </location>
</feature>
<dbReference type="Pfam" id="PF07791">
    <property type="entry name" value="Imm11"/>
    <property type="match status" value="1"/>
</dbReference>
<evidence type="ECO:0000259" key="1">
    <source>
        <dbReference type="Pfam" id="PF07791"/>
    </source>
</evidence>
<dbReference type="InterPro" id="IPR012433">
    <property type="entry name" value="Imm11"/>
</dbReference>
<dbReference type="AlphaFoldDB" id="A0A410RMH0"/>
<accession>A0A410RMH0</accession>
<evidence type="ECO:0000313" key="2">
    <source>
        <dbReference type="EMBL" id="QAT83147.1"/>
    </source>
</evidence>
<evidence type="ECO:0000313" key="3">
    <source>
        <dbReference type="Proteomes" id="UP000288758"/>
    </source>
</evidence>